<dbReference type="Pfam" id="PF00072">
    <property type="entry name" value="Response_reg"/>
    <property type="match status" value="1"/>
</dbReference>
<dbReference type="Pfam" id="PF00512">
    <property type="entry name" value="HisKA"/>
    <property type="match status" value="1"/>
</dbReference>
<evidence type="ECO:0000256" key="5">
    <source>
        <dbReference type="SAM" id="Coils"/>
    </source>
</evidence>
<dbReference type="Gene3D" id="1.10.287.130">
    <property type="match status" value="1"/>
</dbReference>
<feature type="transmembrane region" description="Helical" evidence="6">
    <location>
        <begin position="17"/>
        <end position="35"/>
    </location>
</feature>
<dbReference type="InterPro" id="IPR011006">
    <property type="entry name" value="CheY-like_superfamily"/>
</dbReference>
<dbReference type="InterPro" id="IPR004358">
    <property type="entry name" value="Sig_transdc_His_kin-like_C"/>
</dbReference>
<feature type="domain" description="Response regulatory" evidence="8">
    <location>
        <begin position="669"/>
        <end position="784"/>
    </location>
</feature>
<dbReference type="STRING" id="502025.Hoch_5915"/>
<dbReference type="InterPro" id="IPR035965">
    <property type="entry name" value="PAS-like_dom_sf"/>
</dbReference>
<dbReference type="eggNOG" id="COG2204">
    <property type="taxonomic scope" value="Bacteria"/>
</dbReference>
<keyword evidence="11" id="KW-1185">Reference proteome</keyword>
<dbReference type="InterPro" id="IPR003661">
    <property type="entry name" value="HisK_dim/P_dom"/>
</dbReference>
<dbReference type="CDD" id="cd00156">
    <property type="entry name" value="REC"/>
    <property type="match status" value="1"/>
</dbReference>
<dbReference type="Gene3D" id="3.40.50.2300">
    <property type="match status" value="1"/>
</dbReference>
<dbReference type="Gene3D" id="3.30.565.10">
    <property type="entry name" value="Histidine kinase-like ATPase, C-terminal domain"/>
    <property type="match status" value="1"/>
</dbReference>
<gene>
    <name evidence="10" type="ordered locus">Hoch_5915</name>
</gene>
<dbReference type="GO" id="GO:0000155">
    <property type="term" value="F:phosphorelay sensor kinase activity"/>
    <property type="evidence" value="ECO:0007669"/>
    <property type="project" value="InterPro"/>
</dbReference>
<evidence type="ECO:0000313" key="10">
    <source>
        <dbReference type="EMBL" id="ACY18390.1"/>
    </source>
</evidence>
<dbReference type="NCBIfam" id="TIGR00229">
    <property type="entry name" value="sensory_box"/>
    <property type="match status" value="1"/>
</dbReference>
<dbReference type="CDD" id="cd00130">
    <property type="entry name" value="PAS"/>
    <property type="match status" value="1"/>
</dbReference>
<dbReference type="SMART" id="SM00448">
    <property type="entry name" value="REC"/>
    <property type="match status" value="1"/>
</dbReference>
<dbReference type="InterPro" id="IPR000014">
    <property type="entry name" value="PAS"/>
</dbReference>
<dbReference type="EMBL" id="CP001804">
    <property type="protein sequence ID" value="ACY18390.1"/>
    <property type="molecule type" value="Genomic_DNA"/>
</dbReference>
<dbReference type="AlphaFoldDB" id="D0LIN4"/>
<evidence type="ECO:0000256" key="6">
    <source>
        <dbReference type="SAM" id="Phobius"/>
    </source>
</evidence>
<dbReference type="SMART" id="SM00091">
    <property type="entry name" value="PAS"/>
    <property type="match status" value="1"/>
</dbReference>
<keyword evidence="10" id="KW-0418">Kinase</keyword>
<dbReference type="SMART" id="SM00387">
    <property type="entry name" value="HATPase_c"/>
    <property type="match status" value="1"/>
</dbReference>
<dbReference type="PANTHER" id="PTHR43065:SF42">
    <property type="entry name" value="TWO-COMPONENT SENSOR PPRA"/>
    <property type="match status" value="1"/>
</dbReference>
<dbReference type="CDD" id="cd00082">
    <property type="entry name" value="HisKA"/>
    <property type="match status" value="1"/>
</dbReference>
<dbReference type="InterPro" id="IPR003594">
    <property type="entry name" value="HATPase_dom"/>
</dbReference>
<feature type="domain" description="PAS" evidence="9">
    <location>
        <begin position="268"/>
        <end position="338"/>
    </location>
</feature>
<dbReference type="OrthoDB" id="45683at2"/>
<dbReference type="PROSITE" id="PS50112">
    <property type="entry name" value="PAS"/>
    <property type="match status" value="1"/>
</dbReference>
<evidence type="ECO:0000256" key="1">
    <source>
        <dbReference type="ARBA" id="ARBA00000085"/>
    </source>
</evidence>
<dbReference type="Pfam" id="PF13426">
    <property type="entry name" value="PAS_9"/>
    <property type="match status" value="1"/>
</dbReference>
<sequence>MSESVRRAAPQRPGLEFALPLLIVLVIGLGWYVALRYAKAIEETVVASYQETQLEIVRAVARSAELYLEEELAKGTERQTIEQTIFRRFVAPIKLQENGDAWIFAPTHSVFDLSQDFPEEYANKSIAEIFEIQKEVGATHYEQLVAEVMNAREGVGWYVWLPDKGPEIGAWTPVGMGAYVWTVGLSTPLSEIMDATGATAQIRILYAVMGVATFLGLGLTLLATRSMLMRQRTERKLQYANIALGDRVDELRLEIEKRERAQRANRESEDKYRSLFESAGDGIIVFSDDSTMLDVNPAACALYRCEREELLKRPPEQLFHADYRDLLRAQGQHMRDAGRFRAEVQGSRFDGSLFDAEVTGTTYQLDGADYVLLNIRDISERVEAERNQQTLELALARSKKMEALGLLAGGVAHDLNNILSGIAGLPDVILADLPPEDEETRMLLETVKESGIRAAAVVADLMTISKGIAAPRTVLSLNDTVRQYLLSGEYRDLKARFPAIRFRTELSSELGNIRGVAVNLKQALINLTVNAAEAVGQERKLSGEQDPPGENTITIRTRNQRIEQAPPHLGSAQPGNYAVLTVADDGPGIPPENLERIFEPFYTSKSTDRSGTGLGLVIVWNAVEDHGGFVDVRSDEGGAIFELYLPITDEALTVQHTPLLQDLVGEGEQVLVVDDEPQQRLIACKMLQTLGYRPHAVASGEQALAFVDKQLVDLVLLDMVMEPGMNGHETYERILALRPGQRAILASGYSPDEAVRAAQALGAGEYLKKPYTMEQLGIAAKLELGK</sequence>
<feature type="modified residue" description="4-aspartylphosphate" evidence="4">
    <location>
        <position position="718"/>
    </location>
</feature>
<organism evidence="10 11">
    <name type="scientific">Haliangium ochraceum (strain DSM 14365 / JCM 11303 / SMP-2)</name>
    <dbReference type="NCBI Taxonomy" id="502025"/>
    <lineage>
        <taxon>Bacteria</taxon>
        <taxon>Pseudomonadati</taxon>
        <taxon>Myxococcota</taxon>
        <taxon>Polyangia</taxon>
        <taxon>Haliangiales</taxon>
        <taxon>Kofleriaceae</taxon>
        <taxon>Haliangium</taxon>
    </lineage>
</organism>
<keyword evidence="6" id="KW-0812">Transmembrane</keyword>
<keyword evidence="10" id="KW-0808">Transferase</keyword>
<evidence type="ECO:0000259" key="9">
    <source>
        <dbReference type="PROSITE" id="PS50112"/>
    </source>
</evidence>
<accession>D0LIN4</accession>
<dbReference type="InterPro" id="IPR036890">
    <property type="entry name" value="HATPase_C_sf"/>
</dbReference>
<dbReference type="Proteomes" id="UP000001880">
    <property type="component" value="Chromosome"/>
</dbReference>
<dbReference type="InterPro" id="IPR005467">
    <property type="entry name" value="His_kinase_dom"/>
</dbReference>
<name>D0LIN4_HALO1</name>
<keyword evidence="3 4" id="KW-0597">Phosphoprotein</keyword>
<dbReference type="InterPro" id="IPR036097">
    <property type="entry name" value="HisK_dim/P_sf"/>
</dbReference>
<feature type="domain" description="Histidine kinase" evidence="7">
    <location>
        <begin position="410"/>
        <end position="649"/>
    </location>
</feature>
<evidence type="ECO:0000256" key="3">
    <source>
        <dbReference type="ARBA" id="ARBA00022553"/>
    </source>
</evidence>
<dbReference type="SUPFAM" id="SSF55874">
    <property type="entry name" value="ATPase domain of HSP90 chaperone/DNA topoisomerase II/histidine kinase"/>
    <property type="match status" value="1"/>
</dbReference>
<dbReference type="HOGENOM" id="CLU_356725_0_0_7"/>
<dbReference type="Pfam" id="PF02518">
    <property type="entry name" value="HATPase_c"/>
    <property type="match status" value="1"/>
</dbReference>
<dbReference type="RefSeq" id="WP_012830982.1">
    <property type="nucleotide sequence ID" value="NC_013440.1"/>
</dbReference>
<proteinExistence type="predicted"/>
<protein>
    <recommendedName>
        <fullName evidence="2">histidine kinase</fullName>
        <ecNumber evidence="2">2.7.13.3</ecNumber>
    </recommendedName>
</protein>
<evidence type="ECO:0000256" key="2">
    <source>
        <dbReference type="ARBA" id="ARBA00012438"/>
    </source>
</evidence>
<keyword evidence="6" id="KW-0472">Membrane</keyword>
<dbReference type="SUPFAM" id="SSF52172">
    <property type="entry name" value="CheY-like"/>
    <property type="match status" value="1"/>
</dbReference>
<dbReference type="PROSITE" id="PS50110">
    <property type="entry name" value="RESPONSE_REGULATORY"/>
    <property type="match status" value="1"/>
</dbReference>
<dbReference type="InterPro" id="IPR001789">
    <property type="entry name" value="Sig_transdc_resp-reg_receiver"/>
</dbReference>
<evidence type="ECO:0000259" key="7">
    <source>
        <dbReference type="PROSITE" id="PS50109"/>
    </source>
</evidence>
<dbReference type="PROSITE" id="PS50109">
    <property type="entry name" value="HIS_KIN"/>
    <property type="match status" value="1"/>
</dbReference>
<dbReference type="PRINTS" id="PR00344">
    <property type="entry name" value="BCTRLSENSOR"/>
</dbReference>
<keyword evidence="5" id="KW-0175">Coiled coil</keyword>
<dbReference type="eggNOG" id="COG3852">
    <property type="taxonomic scope" value="Bacteria"/>
</dbReference>
<dbReference type="SUPFAM" id="SSF47384">
    <property type="entry name" value="Homodimeric domain of signal transducing histidine kinase"/>
    <property type="match status" value="1"/>
</dbReference>
<dbReference type="KEGG" id="hoh:Hoch_5915"/>
<dbReference type="SUPFAM" id="SSF55785">
    <property type="entry name" value="PYP-like sensor domain (PAS domain)"/>
    <property type="match status" value="1"/>
</dbReference>
<dbReference type="Gene3D" id="3.30.450.20">
    <property type="entry name" value="PAS domain"/>
    <property type="match status" value="2"/>
</dbReference>
<feature type="transmembrane region" description="Helical" evidence="6">
    <location>
        <begin position="204"/>
        <end position="223"/>
    </location>
</feature>
<evidence type="ECO:0000313" key="11">
    <source>
        <dbReference type="Proteomes" id="UP000001880"/>
    </source>
</evidence>
<dbReference type="PANTHER" id="PTHR43065">
    <property type="entry name" value="SENSOR HISTIDINE KINASE"/>
    <property type="match status" value="1"/>
</dbReference>
<evidence type="ECO:0000256" key="4">
    <source>
        <dbReference type="PROSITE-ProRule" id="PRU00169"/>
    </source>
</evidence>
<keyword evidence="6" id="KW-1133">Transmembrane helix</keyword>
<dbReference type="EC" id="2.7.13.3" evidence="2"/>
<dbReference type="SMART" id="SM00388">
    <property type="entry name" value="HisKA"/>
    <property type="match status" value="1"/>
</dbReference>
<evidence type="ECO:0000259" key="8">
    <source>
        <dbReference type="PROSITE" id="PS50110"/>
    </source>
</evidence>
<feature type="coiled-coil region" evidence="5">
    <location>
        <begin position="251"/>
        <end position="278"/>
    </location>
</feature>
<comment type="catalytic activity">
    <reaction evidence="1">
        <text>ATP + protein L-histidine = ADP + protein N-phospho-L-histidine.</text>
        <dbReference type="EC" id="2.7.13.3"/>
    </reaction>
</comment>
<reference evidence="10 11" key="1">
    <citation type="journal article" date="2010" name="Stand. Genomic Sci.">
        <title>Complete genome sequence of Haliangium ochraceum type strain (SMP-2).</title>
        <authorList>
            <consortium name="US DOE Joint Genome Institute (JGI-PGF)"/>
            <person name="Ivanova N."/>
            <person name="Daum C."/>
            <person name="Lang E."/>
            <person name="Abt B."/>
            <person name="Kopitz M."/>
            <person name="Saunders E."/>
            <person name="Lapidus A."/>
            <person name="Lucas S."/>
            <person name="Glavina Del Rio T."/>
            <person name="Nolan M."/>
            <person name="Tice H."/>
            <person name="Copeland A."/>
            <person name="Cheng J.F."/>
            <person name="Chen F."/>
            <person name="Bruce D."/>
            <person name="Goodwin L."/>
            <person name="Pitluck S."/>
            <person name="Mavromatis K."/>
            <person name="Pati A."/>
            <person name="Mikhailova N."/>
            <person name="Chen A."/>
            <person name="Palaniappan K."/>
            <person name="Land M."/>
            <person name="Hauser L."/>
            <person name="Chang Y.J."/>
            <person name="Jeffries C.D."/>
            <person name="Detter J.C."/>
            <person name="Brettin T."/>
            <person name="Rohde M."/>
            <person name="Goker M."/>
            <person name="Bristow J."/>
            <person name="Markowitz V."/>
            <person name="Eisen J.A."/>
            <person name="Hugenholtz P."/>
            <person name="Kyrpides N.C."/>
            <person name="Klenk H.P."/>
        </authorList>
    </citation>
    <scope>NUCLEOTIDE SEQUENCE [LARGE SCALE GENOMIC DNA]</scope>
    <source>
        <strain evidence="11">DSM 14365 / CIP 107738 / JCM 11303 / AJ 13395 / SMP-2</strain>
    </source>
</reference>